<protein>
    <recommendedName>
        <fullName evidence="7">BHLH domain-containing protein</fullName>
    </recommendedName>
</protein>
<dbReference type="GO" id="GO:0046983">
    <property type="term" value="F:protein dimerization activity"/>
    <property type="evidence" value="ECO:0007669"/>
    <property type="project" value="InterPro"/>
</dbReference>
<keyword evidence="6" id="KW-1185">Reference proteome</keyword>
<feature type="region of interest" description="Disordered" evidence="2">
    <location>
        <begin position="503"/>
        <end position="563"/>
    </location>
</feature>
<dbReference type="GO" id="GO:0003700">
    <property type="term" value="F:DNA-binding transcription factor activity"/>
    <property type="evidence" value="ECO:0007669"/>
    <property type="project" value="InterPro"/>
</dbReference>
<evidence type="ECO:0008006" key="7">
    <source>
        <dbReference type="Google" id="ProtNLM"/>
    </source>
</evidence>
<dbReference type="OrthoDB" id="201515at2759"/>
<dbReference type="SMART" id="SM00353">
    <property type="entry name" value="HLH"/>
    <property type="match status" value="1"/>
</dbReference>
<keyword evidence="1" id="KW-0175">Coiled coil</keyword>
<dbReference type="STRING" id="698492.A0A0E9NJV1"/>
<dbReference type="CDD" id="cd11398">
    <property type="entry name" value="bHLHzip_scCBP1"/>
    <property type="match status" value="1"/>
</dbReference>
<reference evidence="5 6" key="3">
    <citation type="journal article" date="2015" name="Genome Announc.">
        <title>Draft Genome Sequence of the Archiascomycetous Yeast Saitoella complicata.</title>
        <authorList>
            <person name="Yamauchi K."/>
            <person name="Kondo S."/>
            <person name="Hamamoto M."/>
            <person name="Takahashi Y."/>
            <person name="Ogura Y."/>
            <person name="Hayashi T."/>
            <person name="Nishida H."/>
        </authorList>
    </citation>
    <scope>NUCLEOTIDE SEQUENCE [LARGE SCALE GENOMIC DNA]</scope>
    <source>
        <strain evidence="5 6">NRRL Y-17804</strain>
    </source>
</reference>
<dbReference type="SUPFAM" id="SSF56317">
    <property type="entry name" value="Carbon-nitrogen hydrolase"/>
    <property type="match status" value="1"/>
</dbReference>
<dbReference type="Proteomes" id="UP000033140">
    <property type="component" value="Unassembled WGS sequence"/>
</dbReference>
<proteinExistence type="predicted"/>
<dbReference type="InterPro" id="IPR036526">
    <property type="entry name" value="C-N_Hydrolase_sf"/>
</dbReference>
<dbReference type="InterPro" id="IPR047206">
    <property type="entry name" value="bHLHzip_scCBP1-like"/>
</dbReference>
<reference evidence="5 6" key="1">
    <citation type="journal article" date="2011" name="J. Gen. Appl. Microbiol.">
        <title>Draft genome sequencing of the enigmatic yeast Saitoella complicata.</title>
        <authorList>
            <person name="Nishida H."/>
            <person name="Hamamoto M."/>
            <person name="Sugiyama J."/>
        </authorList>
    </citation>
    <scope>NUCLEOTIDE SEQUENCE [LARGE SCALE GENOMIC DNA]</scope>
    <source>
        <strain evidence="5 6">NRRL Y-17804</strain>
    </source>
</reference>
<evidence type="ECO:0000313" key="5">
    <source>
        <dbReference type="EMBL" id="GAO50083.1"/>
    </source>
</evidence>
<evidence type="ECO:0000256" key="2">
    <source>
        <dbReference type="SAM" id="MobiDB-lite"/>
    </source>
</evidence>
<sequence>MPVRIAILQFAPILGQLQRNITHATRLLESHFPVPSASTSTRRNPDILILPELAFTGYNFPTPEDIRPFLEPTAAGATTAWAKGVARKWGMHVLVGYPELCSLKGTVYNSAVFVSPTGDVIANYRKHFLYSTDERWGASEGPGFWKGWVGTLGKRVTLGICMDLNPYKFEADFGAYEFAHHILGADDGDEQGGEGEGADLVLVPMAWLRHPRHPADAHPADPDQLTVGYWIQRLAPLWQVPNDCRSGEEGEDRGPTGGNKTMVFVACNRTGTEGESTFAGTSAVVELRRATPPSSISPPKLMDDHSLDGPTLMNHDVAAEADAAARSSHDAEILNLLSSMSNNNKRDELSSGGAPGSPSRKRQRANTNPSTLEDIAAAAVSSSSSSLPNDDQPAHARLPTSGAQPIPYTPPPPPTLLNPSSSVTATTLSDRAYQKPYAPQNAFSAAAHVAAHAAAHAQGAAHRDSAALYAQAAAAAAASISPLTAAELAGAAAHGAPVVRGVSPPSGVGTPGPGLLSSAPLNGGSGGGGGGGGGGGPGTPKPSVGSDEWHKQRRDNHKEVERRRREMINDGINALASLVPRCEKNKGSILQRAVEHIKELQHALGVQGGFSEEVGRLREEVRGWRERIGVLEGEKRGLEEEMSRLREEVRRLKEEKGEAA</sequence>
<dbReference type="GO" id="GO:0030163">
    <property type="term" value="P:protein catabolic process"/>
    <property type="evidence" value="ECO:0007669"/>
    <property type="project" value="TreeGrafter"/>
</dbReference>
<evidence type="ECO:0000259" key="4">
    <source>
        <dbReference type="PROSITE" id="PS50888"/>
    </source>
</evidence>
<gene>
    <name evidence="5" type="ORF">G7K_4218-t1</name>
</gene>
<feature type="compositionally biased region" description="Low complexity" evidence="2">
    <location>
        <begin position="376"/>
        <end position="386"/>
    </location>
</feature>
<dbReference type="InterPro" id="IPR011598">
    <property type="entry name" value="bHLH_dom"/>
</dbReference>
<dbReference type="PANTHER" id="PTHR11750">
    <property type="entry name" value="PROTEIN N-TERMINAL AMIDASE"/>
    <property type="match status" value="1"/>
</dbReference>
<dbReference type="PROSITE" id="PS50888">
    <property type="entry name" value="BHLH"/>
    <property type="match status" value="1"/>
</dbReference>
<evidence type="ECO:0000313" key="6">
    <source>
        <dbReference type="Proteomes" id="UP000033140"/>
    </source>
</evidence>
<dbReference type="Pfam" id="PF00010">
    <property type="entry name" value="HLH"/>
    <property type="match status" value="1"/>
</dbReference>
<reference evidence="5 6" key="2">
    <citation type="journal article" date="2014" name="J. Gen. Appl. Microbiol.">
        <title>The early diverging ascomycetous budding yeast Saitoella complicata has three histone deacetylases belonging to the Clr6, Hos2, and Rpd3 lineages.</title>
        <authorList>
            <person name="Nishida H."/>
            <person name="Matsumoto T."/>
            <person name="Kondo S."/>
            <person name="Hamamoto M."/>
            <person name="Yoshikawa H."/>
        </authorList>
    </citation>
    <scope>NUCLEOTIDE SEQUENCE [LARGE SCALE GENOMIC DNA]</scope>
    <source>
        <strain evidence="5 6">NRRL Y-17804</strain>
    </source>
</reference>
<dbReference type="InterPro" id="IPR039703">
    <property type="entry name" value="Nta1"/>
</dbReference>
<feature type="compositionally biased region" description="Gly residues" evidence="2">
    <location>
        <begin position="523"/>
        <end position="538"/>
    </location>
</feature>
<evidence type="ECO:0000256" key="1">
    <source>
        <dbReference type="SAM" id="Coils"/>
    </source>
</evidence>
<organism evidence="5 6">
    <name type="scientific">Saitoella complicata (strain BCRC 22490 / CBS 7301 / JCM 7358 / NBRC 10748 / NRRL Y-17804)</name>
    <dbReference type="NCBI Taxonomy" id="698492"/>
    <lineage>
        <taxon>Eukaryota</taxon>
        <taxon>Fungi</taxon>
        <taxon>Dikarya</taxon>
        <taxon>Ascomycota</taxon>
        <taxon>Taphrinomycotina</taxon>
        <taxon>Taphrinomycotina incertae sedis</taxon>
        <taxon>Saitoella</taxon>
    </lineage>
</organism>
<dbReference type="InterPro" id="IPR036638">
    <property type="entry name" value="HLH_DNA-bd_sf"/>
</dbReference>
<evidence type="ECO:0000259" key="3">
    <source>
        <dbReference type="PROSITE" id="PS50263"/>
    </source>
</evidence>
<feature type="domain" description="CN hydrolase" evidence="3">
    <location>
        <begin position="3"/>
        <end position="319"/>
    </location>
</feature>
<name>A0A0E9NJV1_SAICN</name>
<dbReference type="PROSITE" id="PS50263">
    <property type="entry name" value="CN_HYDROLASE"/>
    <property type="match status" value="1"/>
</dbReference>
<feature type="region of interest" description="Disordered" evidence="2">
    <location>
        <begin position="290"/>
        <end position="312"/>
    </location>
</feature>
<dbReference type="Pfam" id="PF00795">
    <property type="entry name" value="CN_hydrolase"/>
    <property type="match status" value="1"/>
</dbReference>
<dbReference type="RefSeq" id="XP_019025661.1">
    <property type="nucleotide sequence ID" value="XM_019169950.1"/>
</dbReference>
<accession>A0A0E9NJV1</accession>
<dbReference type="Gene3D" id="3.60.110.10">
    <property type="entry name" value="Carbon-nitrogen hydrolase"/>
    <property type="match status" value="1"/>
</dbReference>
<dbReference type="OMA" id="QRNITHA"/>
<dbReference type="AlphaFoldDB" id="A0A0E9NJV1"/>
<dbReference type="InterPro" id="IPR003010">
    <property type="entry name" value="C-N_Hydrolase"/>
</dbReference>
<dbReference type="Gene3D" id="4.10.280.10">
    <property type="entry name" value="Helix-loop-helix DNA-binding domain"/>
    <property type="match status" value="1"/>
</dbReference>
<feature type="compositionally biased region" description="Low complexity" evidence="2">
    <location>
        <begin position="503"/>
        <end position="522"/>
    </location>
</feature>
<feature type="domain" description="BHLH" evidence="4">
    <location>
        <begin position="552"/>
        <end position="600"/>
    </location>
</feature>
<dbReference type="GO" id="GO:0008418">
    <property type="term" value="F:protein-N-terminal asparagine amidohydrolase activity"/>
    <property type="evidence" value="ECO:0007669"/>
    <property type="project" value="InterPro"/>
</dbReference>
<comment type="caution">
    <text evidence="5">The sequence shown here is derived from an EMBL/GenBank/DDBJ whole genome shotgun (WGS) entry which is preliminary data.</text>
</comment>
<dbReference type="SUPFAM" id="SSF47459">
    <property type="entry name" value="HLH, helix-loop-helix DNA-binding domain"/>
    <property type="match status" value="1"/>
</dbReference>
<feature type="coiled-coil region" evidence="1">
    <location>
        <begin position="621"/>
        <end position="658"/>
    </location>
</feature>
<feature type="compositionally biased region" description="Pro residues" evidence="2">
    <location>
        <begin position="407"/>
        <end position="416"/>
    </location>
</feature>
<dbReference type="EMBL" id="BACD03000029">
    <property type="protein sequence ID" value="GAO50083.1"/>
    <property type="molecule type" value="Genomic_DNA"/>
</dbReference>
<dbReference type="PANTHER" id="PTHR11750:SF26">
    <property type="entry name" value="PROTEIN N-TERMINAL AMIDASE"/>
    <property type="match status" value="1"/>
</dbReference>
<dbReference type="GO" id="GO:0070773">
    <property type="term" value="F:protein-N-terminal glutamine amidohydrolase activity"/>
    <property type="evidence" value="ECO:0007669"/>
    <property type="project" value="InterPro"/>
</dbReference>
<feature type="region of interest" description="Disordered" evidence="2">
    <location>
        <begin position="341"/>
        <end position="422"/>
    </location>
</feature>